<dbReference type="FunFam" id="3.40.50.720:FF:000084">
    <property type="entry name" value="Short-chain dehydrogenase reductase"/>
    <property type="match status" value="1"/>
</dbReference>
<dbReference type="AlphaFoldDB" id="A0A921AU20"/>
<dbReference type="PROSITE" id="PS00061">
    <property type="entry name" value="ADH_SHORT"/>
    <property type="match status" value="1"/>
</dbReference>
<dbReference type="Proteomes" id="UP000698963">
    <property type="component" value="Unassembled WGS sequence"/>
</dbReference>
<sequence>MFSLAGKTALVTGGGRGIGYDIARALAEQGAALILAGRTASTLEKAASHLLETFPGLTVHCKTCDIGQSDATAKMMEELDREGLPLDILVNNAALHLSCPVEDMEEADMQRIIQTNICGMFSLCKAALPMLRKRGGGKVINLTSFMSQIGRADIACYSATKAAIRQMTRVMAIEWAPYNIQVNAIAPGVIATDFTAGLQQNAPMVEYLKHRIPAGRWGGMGDMGGCAAFLASDAANYVTGATIVVDGGILASL</sequence>
<dbReference type="Pfam" id="PF13561">
    <property type="entry name" value="adh_short_C2"/>
    <property type="match status" value="1"/>
</dbReference>
<dbReference type="PANTHER" id="PTHR42760">
    <property type="entry name" value="SHORT-CHAIN DEHYDROGENASES/REDUCTASES FAMILY MEMBER"/>
    <property type="match status" value="1"/>
</dbReference>
<dbReference type="InterPro" id="IPR036291">
    <property type="entry name" value="NAD(P)-bd_dom_sf"/>
</dbReference>
<dbReference type="GO" id="GO:0047936">
    <property type="term" value="F:glucose 1-dehydrogenase [NAD(P)+] activity"/>
    <property type="evidence" value="ECO:0007669"/>
    <property type="project" value="UniProtKB-EC"/>
</dbReference>
<accession>A0A921AU20</accession>
<proteinExistence type="inferred from homology"/>
<reference evidence="3" key="1">
    <citation type="journal article" date="2021" name="PeerJ">
        <title>Extensive microbial diversity within the chicken gut microbiome revealed by metagenomics and culture.</title>
        <authorList>
            <person name="Gilroy R."/>
            <person name="Ravi A."/>
            <person name="Getino M."/>
            <person name="Pursley I."/>
            <person name="Horton D.L."/>
            <person name="Alikhan N.F."/>
            <person name="Baker D."/>
            <person name="Gharbi K."/>
            <person name="Hall N."/>
            <person name="Watson M."/>
            <person name="Adriaenssens E.M."/>
            <person name="Foster-Nyarko E."/>
            <person name="Jarju S."/>
            <person name="Secka A."/>
            <person name="Antonio M."/>
            <person name="Oren A."/>
            <person name="Chaudhuri R.R."/>
            <person name="La Ragione R."/>
            <person name="Hildebrand F."/>
            <person name="Pallen M.J."/>
        </authorList>
    </citation>
    <scope>NUCLEOTIDE SEQUENCE</scope>
    <source>
        <strain evidence="3">ChiGjej2B2-19336</strain>
    </source>
</reference>
<dbReference type="SUPFAM" id="SSF51735">
    <property type="entry name" value="NAD(P)-binding Rossmann-fold domains"/>
    <property type="match status" value="1"/>
</dbReference>
<reference evidence="3" key="2">
    <citation type="submission" date="2021-09" db="EMBL/GenBank/DDBJ databases">
        <authorList>
            <person name="Gilroy R."/>
        </authorList>
    </citation>
    <scope>NUCLEOTIDE SEQUENCE</scope>
    <source>
        <strain evidence="3">ChiGjej2B2-19336</strain>
    </source>
</reference>
<comment type="caution">
    <text evidence="3">The sequence shown here is derived from an EMBL/GenBank/DDBJ whole genome shotgun (WGS) entry which is preliminary data.</text>
</comment>
<dbReference type="EC" id="1.1.1.47" evidence="3"/>
<dbReference type="EMBL" id="DYZA01000009">
    <property type="protein sequence ID" value="HJD96086.1"/>
    <property type="molecule type" value="Genomic_DNA"/>
</dbReference>
<protein>
    <submittedName>
        <fullName evidence="3">Glucose 1-dehydrogenase</fullName>
        <ecNumber evidence="3">1.1.1.47</ecNumber>
    </submittedName>
</protein>
<gene>
    <name evidence="3" type="ORF">K8W16_00335</name>
</gene>
<dbReference type="Gene3D" id="3.40.50.720">
    <property type="entry name" value="NAD(P)-binding Rossmann-like Domain"/>
    <property type="match status" value="1"/>
</dbReference>
<dbReference type="InterPro" id="IPR002347">
    <property type="entry name" value="SDR_fam"/>
</dbReference>
<evidence type="ECO:0000313" key="4">
    <source>
        <dbReference type="Proteomes" id="UP000698963"/>
    </source>
</evidence>
<dbReference type="PANTHER" id="PTHR42760:SF133">
    <property type="entry name" value="3-OXOACYL-[ACYL-CARRIER-PROTEIN] REDUCTASE"/>
    <property type="match status" value="1"/>
</dbReference>
<dbReference type="RefSeq" id="WP_304120163.1">
    <property type="nucleotide sequence ID" value="NZ_DYZA01000009.1"/>
</dbReference>
<name>A0A921AU20_9BACT</name>
<evidence type="ECO:0000313" key="3">
    <source>
        <dbReference type="EMBL" id="HJD96086.1"/>
    </source>
</evidence>
<comment type="similarity">
    <text evidence="1">Belongs to the short-chain dehydrogenases/reductases (SDR) family.</text>
</comment>
<dbReference type="NCBIfam" id="NF005559">
    <property type="entry name" value="PRK07231.1"/>
    <property type="match status" value="1"/>
</dbReference>
<evidence type="ECO:0000256" key="1">
    <source>
        <dbReference type="ARBA" id="ARBA00006484"/>
    </source>
</evidence>
<dbReference type="InterPro" id="IPR020904">
    <property type="entry name" value="Sc_DH/Rdtase_CS"/>
</dbReference>
<dbReference type="PRINTS" id="PR00080">
    <property type="entry name" value="SDRFAMILY"/>
</dbReference>
<keyword evidence="2 3" id="KW-0560">Oxidoreductase</keyword>
<evidence type="ECO:0000256" key="2">
    <source>
        <dbReference type="ARBA" id="ARBA00023002"/>
    </source>
</evidence>
<dbReference type="PRINTS" id="PR00081">
    <property type="entry name" value="GDHRDH"/>
</dbReference>
<organism evidence="3 4">
    <name type="scientific">Mailhella massiliensis</name>
    <dbReference type="NCBI Taxonomy" id="1903261"/>
    <lineage>
        <taxon>Bacteria</taxon>
        <taxon>Pseudomonadati</taxon>
        <taxon>Thermodesulfobacteriota</taxon>
        <taxon>Desulfovibrionia</taxon>
        <taxon>Desulfovibrionales</taxon>
        <taxon>Desulfovibrionaceae</taxon>
        <taxon>Mailhella</taxon>
    </lineage>
</organism>